<feature type="compositionally biased region" description="Basic and acidic residues" evidence="1">
    <location>
        <begin position="126"/>
        <end position="135"/>
    </location>
</feature>
<comment type="caution">
    <text evidence="2">The sequence shown here is derived from an EMBL/GenBank/DDBJ whole genome shotgun (WGS) entry which is preliminary data.</text>
</comment>
<evidence type="ECO:0000313" key="2">
    <source>
        <dbReference type="EMBL" id="CAA7265705.1"/>
    </source>
</evidence>
<feature type="compositionally biased region" description="Basic and acidic residues" evidence="1">
    <location>
        <begin position="103"/>
        <end position="119"/>
    </location>
</feature>
<dbReference type="AlphaFoldDB" id="A0A8S0W0T4"/>
<protein>
    <submittedName>
        <fullName evidence="2">Uncharacterized protein</fullName>
    </submittedName>
</protein>
<dbReference type="EMBL" id="CACVBS010000050">
    <property type="protein sequence ID" value="CAA7265705.1"/>
    <property type="molecule type" value="Genomic_DNA"/>
</dbReference>
<gene>
    <name evidence="2" type="ORF">AAE3_LOCUS8006</name>
</gene>
<reference evidence="2 3" key="1">
    <citation type="submission" date="2020-01" db="EMBL/GenBank/DDBJ databases">
        <authorList>
            <person name="Gupta K D."/>
        </authorList>
    </citation>
    <scope>NUCLEOTIDE SEQUENCE [LARGE SCALE GENOMIC DNA]</scope>
</reference>
<name>A0A8S0W0T4_CYCAE</name>
<proteinExistence type="predicted"/>
<feature type="compositionally biased region" description="Polar residues" evidence="1">
    <location>
        <begin position="35"/>
        <end position="51"/>
    </location>
</feature>
<evidence type="ECO:0000313" key="3">
    <source>
        <dbReference type="Proteomes" id="UP000467700"/>
    </source>
</evidence>
<feature type="compositionally biased region" description="Basic and acidic residues" evidence="1">
    <location>
        <begin position="25"/>
        <end position="34"/>
    </location>
</feature>
<dbReference type="Proteomes" id="UP000467700">
    <property type="component" value="Unassembled WGS sequence"/>
</dbReference>
<evidence type="ECO:0000256" key="1">
    <source>
        <dbReference type="SAM" id="MobiDB-lite"/>
    </source>
</evidence>
<keyword evidence="3" id="KW-1185">Reference proteome</keyword>
<feature type="region of interest" description="Disordered" evidence="1">
    <location>
        <begin position="1"/>
        <end position="135"/>
    </location>
</feature>
<accession>A0A8S0W0T4</accession>
<dbReference type="OrthoDB" id="3250036at2759"/>
<sequence>MSFRNKPSANQGERQPLARSQPDNQTKEAYERTGTESMPGSYPTSPTTDTIYSGGYGAGSGQVWSNQAQRGVDMPTGNAERGSGPEEKNSLGLIDQSVNGTKLKTEFEDAKQGRDRGFGGEEDEWGIEKGAEKDF</sequence>
<feature type="compositionally biased region" description="Polar residues" evidence="1">
    <location>
        <begin position="1"/>
        <end position="13"/>
    </location>
</feature>
<organism evidence="2 3">
    <name type="scientific">Cyclocybe aegerita</name>
    <name type="common">Black poplar mushroom</name>
    <name type="synonym">Agrocybe aegerita</name>
    <dbReference type="NCBI Taxonomy" id="1973307"/>
    <lineage>
        <taxon>Eukaryota</taxon>
        <taxon>Fungi</taxon>
        <taxon>Dikarya</taxon>
        <taxon>Basidiomycota</taxon>
        <taxon>Agaricomycotina</taxon>
        <taxon>Agaricomycetes</taxon>
        <taxon>Agaricomycetidae</taxon>
        <taxon>Agaricales</taxon>
        <taxon>Agaricineae</taxon>
        <taxon>Bolbitiaceae</taxon>
        <taxon>Cyclocybe</taxon>
    </lineage>
</organism>